<sequence length="105" mass="11400">MTDRFGRLQARVDRVAEARLSDSIGCYEQDSLVLATGLSLQVDREWGDVGAAEAFGAGVRFVTWRKEALTSVERGGVFVIGGLRLTVERKLSDDGGFVTAACMEE</sequence>
<dbReference type="RefSeq" id="WP_096002986.1">
    <property type="nucleotide sequence ID" value="NZ_NTMR01000002.1"/>
</dbReference>
<name>A0A2A3MM41_9PSED</name>
<protein>
    <submittedName>
        <fullName evidence="1">Uncharacterized protein</fullName>
    </submittedName>
</protein>
<dbReference type="Proteomes" id="UP000242313">
    <property type="component" value="Unassembled WGS sequence"/>
</dbReference>
<organism evidence="1 2">
    <name type="scientific">Pseudomonas abyssi</name>
    <dbReference type="NCBI Taxonomy" id="170540"/>
    <lineage>
        <taxon>Bacteria</taxon>
        <taxon>Pseudomonadati</taxon>
        <taxon>Pseudomonadota</taxon>
        <taxon>Gammaproteobacteria</taxon>
        <taxon>Pseudomonadales</taxon>
        <taxon>Pseudomonadaceae</taxon>
        <taxon>Pseudomonas</taxon>
    </lineage>
</organism>
<accession>A0A2A3MM41</accession>
<evidence type="ECO:0000313" key="1">
    <source>
        <dbReference type="EMBL" id="PBK05910.1"/>
    </source>
</evidence>
<proteinExistence type="predicted"/>
<evidence type="ECO:0000313" key="2">
    <source>
        <dbReference type="Proteomes" id="UP000242313"/>
    </source>
</evidence>
<dbReference type="AlphaFoldDB" id="A0A2A3MM41"/>
<comment type="caution">
    <text evidence="1">The sequence shown here is derived from an EMBL/GenBank/DDBJ whole genome shotgun (WGS) entry which is preliminary data.</text>
</comment>
<dbReference type="EMBL" id="NTMR01000002">
    <property type="protein sequence ID" value="PBK05910.1"/>
    <property type="molecule type" value="Genomic_DNA"/>
</dbReference>
<keyword evidence="2" id="KW-1185">Reference proteome</keyword>
<gene>
    <name evidence="1" type="ORF">CNQ84_00580</name>
</gene>
<reference evidence="1 2" key="1">
    <citation type="submission" date="2017-09" db="EMBL/GenBank/DDBJ databases">
        <title>Pseudomonas abyssi sp. nov. isolated from Abyssopelagic Water.</title>
        <authorList>
            <person name="Wei Y."/>
        </authorList>
    </citation>
    <scope>NUCLEOTIDE SEQUENCE [LARGE SCALE GENOMIC DNA]</scope>
    <source>
        <strain evidence="1 2">MT5</strain>
    </source>
</reference>